<reference evidence="2" key="1">
    <citation type="journal article" date="2019" name="Int. J. Syst. Evol. Microbiol.">
        <title>The Global Catalogue of Microorganisms (GCM) 10K type strain sequencing project: providing services to taxonomists for standard genome sequencing and annotation.</title>
        <authorList>
            <consortium name="The Broad Institute Genomics Platform"/>
            <consortium name="The Broad Institute Genome Sequencing Center for Infectious Disease"/>
            <person name="Wu L."/>
            <person name="Ma J."/>
        </authorList>
    </citation>
    <scope>NUCLEOTIDE SEQUENCE [LARGE SCALE GENOMIC DNA]</scope>
    <source>
        <strain evidence="2">JCM 15608</strain>
    </source>
</reference>
<comment type="caution">
    <text evidence="1">The sequence shown here is derived from an EMBL/GenBank/DDBJ whole genome shotgun (WGS) entry which is preliminary data.</text>
</comment>
<proteinExistence type="predicted"/>
<name>A0ABP3WES7_9GAMM</name>
<accession>A0ABP3WES7</accession>
<evidence type="ECO:0000313" key="1">
    <source>
        <dbReference type="EMBL" id="GAA0813961.1"/>
    </source>
</evidence>
<sequence>MNSATSFTSKFTLDKAHYNECYSQSSTLVHNKKTYFKANTLTLFGLVILLFTPVNPYAAWFVIALGILETVSVYYHQPWWVMRQMLSKASGSDVNLTLDDKGILTESFHVNSRILWSDITAIKATELGFVVFFTLTTNAKGKKISGKGISSKSYISKSSLTTEAISFLNSKHRIDDSASQDDQ</sequence>
<protein>
    <submittedName>
        <fullName evidence="1">YcxB family protein</fullName>
    </submittedName>
</protein>
<evidence type="ECO:0000313" key="2">
    <source>
        <dbReference type="Proteomes" id="UP001500021"/>
    </source>
</evidence>
<organism evidence="1 2">
    <name type="scientific">Colwellia asteriadis</name>
    <dbReference type="NCBI Taxonomy" id="517723"/>
    <lineage>
        <taxon>Bacteria</taxon>
        <taxon>Pseudomonadati</taxon>
        <taxon>Pseudomonadota</taxon>
        <taxon>Gammaproteobacteria</taxon>
        <taxon>Alteromonadales</taxon>
        <taxon>Colwelliaceae</taxon>
        <taxon>Colwellia</taxon>
    </lineage>
</organism>
<gene>
    <name evidence="1" type="ORF">GCM10009111_10070</name>
</gene>
<dbReference type="RefSeq" id="WP_343815735.1">
    <property type="nucleotide sequence ID" value="NZ_BAAAFA010000003.1"/>
</dbReference>
<keyword evidence="2" id="KW-1185">Reference proteome</keyword>
<dbReference type="EMBL" id="BAAAFA010000003">
    <property type="protein sequence ID" value="GAA0813961.1"/>
    <property type="molecule type" value="Genomic_DNA"/>
</dbReference>
<dbReference type="Proteomes" id="UP001500021">
    <property type="component" value="Unassembled WGS sequence"/>
</dbReference>